<reference evidence="1 2" key="1">
    <citation type="journal article" date="2015" name="Fungal Genet. Biol.">
        <title>Evolution of novel wood decay mechanisms in Agaricales revealed by the genome sequences of Fistulina hepatica and Cylindrobasidium torrendii.</title>
        <authorList>
            <person name="Floudas D."/>
            <person name="Held B.W."/>
            <person name="Riley R."/>
            <person name="Nagy L.G."/>
            <person name="Koehler G."/>
            <person name="Ransdell A.S."/>
            <person name="Younus H."/>
            <person name="Chow J."/>
            <person name="Chiniquy J."/>
            <person name="Lipzen A."/>
            <person name="Tritt A."/>
            <person name="Sun H."/>
            <person name="Haridas S."/>
            <person name="LaButti K."/>
            <person name="Ohm R.A."/>
            <person name="Kues U."/>
            <person name="Blanchette R.A."/>
            <person name="Grigoriev I.V."/>
            <person name="Minto R.E."/>
            <person name="Hibbett D.S."/>
        </authorList>
    </citation>
    <scope>NUCLEOTIDE SEQUENCE [LARGE SCALE GENOMIC DNA]</scope>
    <source>
        <strain evidence="1 2">FP15055 ss-10</strain>
    </source>
</reference>
<dbReference type="Proteomes" id="UP000054007">
    <property type="component" value="Unassembled WGS sequence"/>
</dbReference>
<dbReference type="AlphaFoldDB" id="A0A0D7B604"/>
<evidence type="ECO:0000313" key="2">
    <source>
        <dbReference type="Proteomes" id="UP000054007"/>
    </source>
</evidence>
<organism evidence="1 2">
    <name type="scientific">Cylindrobasidium torrendii FP15055 ss-10</name>
    <dbReference type="NCBI Taxonomy" id="1314674"/>
    <lineage>
        <taxon>Eukaryota</taxon>
        <taxon>Fungi</taxon>
        <taxon>Dikarya</taxon>
        <taxon>Basidiomycota</taxon>
        <taxon>Agaricomycotina</taxon>
        <taxon>Agaricomycetes</taxon>
        <taxon>Agaricomycetidae</taxon>
        <taxon>Agaricales</taxon>
        <taxon>Marasmiineae</taxon>
        <taxon>Physalacriaceae</taxon>
        <taxon>Cylindrobasidium</taxon>
    </lineage>
</organism>
<sequence>MSLKQNLKHRPGYPEITDPEPEMLPLHEYVYGYLITRDVQKRFLETHPEVKPHYTSPANVLVARASTLAGPWTREFMAPVFTKDNEPAHCLVYVMFGLRPGHGPDMRSRTRAQYDALEKELGLESQQPQWYRILRKRPAGVDWEDVY</sequence>
<name>A0A0D7B604_9AGAR</name>
<evidence type="ECO:0000313" key="1">
    <source>
        <dbReference type="EMBL" id="KIY65640.1"/>
    </source>
</evidence>
<dbReference type="EMBL" id="KN880582">
    <property type="protein sequence ID" value="KIY65640.1"/>
    <property type="molecule type" value="Genomic_DNA"/>
</dbReference>
<dbReference type="OrthoDB" id="10647570at2759"/>
<proteinExistence type="predicted"/>
<keyword evidence="2" id="KW-1185">Reference proteome</keyword>
<accession>A0A0D7B604</accession>
<gene>
    <name evidence="1" type="ORF">CYLTODRAFT_492142</name>
</gene>
<protein>
    <submittedName>
        <fullName evidence="1">Uncharacterized protein</fullName>
    </submittedName>
</protein>